<evidence type="ECO:0000313" key="1">
    <source>
        <dbReference type="EnsemblPlants" id="AVESA.00010b.r2.4AG0617330.1.CDS"/>
    </source>
</evidence>
<protein>
    <submittedName>
        <fullName evidence="1">Uncharacterized protein</fullName>
    </submittedName>
</protein>
<evidence type="ECO:0000313" key="2">
    <source>
        <dbReference type="Proteomes" id="UP001732700"/>
    </source>
</evidence>
<proteinExistence type="predicted"/>
<accession>A0ACD5WDW1</accession>
<reference evidence="1" key="1">
    <citation type="submission" date="2021-05" db="EMBL/GenBank/DDBJ databases">
        <authorList>
            <person name="Scholz U."/>
            <person name="Mascher M."/>
            <person name="Fiebig A."/>
        </authorList>
    </citation>
    <scope>NUCLEOTIDE SEQUENCE [LARGE SCALE GENOMIC DNA]</scope>
</reference>
<sequence length="529" mass="58289">MTTRSMEADEGMMTESREASHVEEEQGSSQPPPDPELEKIKVKEKEQWISSVMAMHLRSSRPPLSPPSSQSSSSSSGHELRCPPDGGKEEEQGSSPPPPQPEQAYAKVQFGSSVTFISDERRSTFTLAPYYRDPDPEEPEYLDDMAEFYLEAAQMPNLAGFVSSCGLQLGLNEPVTNIMVNAMKRMEEFGVNSNVLPQGTDDPVRHAADRASYVAIARKSRAALVVFMTFYFHHLTQAQGPRPSATSAPPARHDLALALGLVELHRKGLEVSPQRPAAEQLGELYRRQLLDAVLDDLCRREQLSVGRVNDILNLLRHPWSPPPPPLPAPTPGTFQDADGNVTIIANIGQDLFSTTTITRDRAAAFMGNLVTTTTISRHHPSGHGDDDGFRDTGHLTTDPDKKFRFHAFLRTSAAAAQELRADMKSLKMCLLDTIHGFYIQSLTMLPSSDHLLQAVLEAGLHYPPPKDAEPVQIHHTCSIARIASCSLNALIALVPMITRKKDEQEAVPFLTSCNCSANRSLLHLRDFCC</sequence>
<keyword evidence="2" id="KW-1185">Reference proteome</keyword>
<reference evidence="1" key="2">
    <citation type="submission" date="2025-09" db="UniProtKB">
        <authorList>
            <consortium name="EnsemblPlants"/>
        </authorList>
    </citation>
    <scope>IDENTIFICATION</scope>
</reference>
<name>A0ACD5WDW1_AVESA</name>
<dbReference type="EnsemblPlants" id="AVESA.00010b.r2.4AG0617330.1">
    <property type="protein sequence ID" value="AVESA.00010b.r2.4AG0617330.1.CDS"/>
    <property type="gene ID" value="AVESA.00010b.r2.4AG0617330"/>
</dbReference>
<dbReference type="Proteomes" id="UP001732700">
    <property type="component" value="Chromosome 4A"/>
</dbReference>
<organism evidence="1 2">
    <name type="scientific">Avena sativa</name>
    <name type="common">Oat</name>
    <dbReference type="NCBI Taxonomy" id="4498"/>
    <lineage>
        <taxon>Eukaryota</taxon>
        <taxon>Viridiplantae</taxon>
        <taxon>Streptophyta</taxon>
        <taxon>Embryophyta</taxon>
        <taxon>Tracheophyta</taxon>
        <taxon>Spermatophyta</taxon>
        <taxon>Magnoliopsida</taxon>
        <taxon>Liliopsida</taxon>
        <taxon>Poales</taxon>
        <taxon>Poaceae</taxon>
        <taxon>BOP clade</taxon>
        <taxon>Pooideae</taxon>
        <taxon>Poodae</taxon>
        <taxon>Poeae</taxon>
        <taxon>Poeae Chloroplast Group 1 (Aveneae type)</taxon>
        <taxon>Aveninae</taxon>
        <taxon>Avena</taxon>
    </lineage>
</organism>